<protein>
    <submittedName>
        <fullName evidence="2">EGF-like domain-containing protein</fullName>
    </submittedName>
</protein>
<accession>A0AC35UFN2</accession>
<organism evidence="1 2">
    <name type="scientific">Rhabditophanes sp. KR3021</name>
    <dbReference type="NCBI Taxonomy" id="114890"/>
    <lineage>
        <taxon>Eukaryota</taxon>
        <taxon>Metazoa</taxon>
        <taxon>Ecdysozoa</taxon>
        <taxon>Nematoda</taxon>
        <taxon>Chromadorea</taxon>
        <taxon>Rhabditida</taxon>
        <taxon>Tylenchina</taxon>
        <taxon>Panagrolaimomorpha</taxon>
        <taxon>Strongyloidoidea</taxon>
        <taxon>Alloionematidae</taxon>
        <taxon>Rhabditophanes</taxon>
    </lineage>
</organism>
<dbReference type="Proteomes" id="UP000095286">
    <property type="component" value="Unplaced"/>
</dbReference>
<reference evidence="2" key="1">
    <citation type="submission" date="2016-11" db="UniProtKB">
        <authorList>
            <consortium name="WormBaseParasite"/>
        </authorList>
    </citation>
    <scope>IDENTIFICATION</scope>
    <source>
        <strain evidence="2">KR3021</strain>
    </source>
</reference>
<proteinExistence type="predicted"/>
<name>A0AC35UFN2_9BILA</name>
<dbReference type="WBParaSite" id="RSKR_0001090900.1">
    <property type="protein sequence ID" value="RSKR_0001090900.1"/>
    <property type="gene ID" value="RSKR_0001090900"/>
</dbReference>
<evidence type="ECO:0000313" key="2">
    <source>
        <dbReference type="WBParaSite" id="RSKR_0001090900.1"/>
    </source>
</evidence>
<evidence type="ECO:0000313" key="1">
    <source>
        <dbReference type="Proteomes" id="UP000095286"/>
    </source>
</evidence>
<sequence length="610" mass="68973">MIFDAFSILYFTTVLLTVVVGIFLLSGRQMARTKNNSERKQIDTAIASNSNKKFRKDIKKKVEEVCYFKSLYVPKFTDCMVISDHANAPYVHRLIAFDEILHECDRQLERINPELIRYQGESTYSFLIRLKTIALPDLSESLINQIGYLHEWCRHQTFPNFEAKQLEQLRGLLKEFVKLLNDNQKHLSEIRCNASSLNSHISQINLFKRLRKHRLSNSVDKTAYTTLPSNGFDRPKAKSPLIRSILPTTIHDIDTGTSNLQPFAETNSDSFKPNPPAISPPTNQTTLSPILLPNDMTKVVGAAVPPTHQNNIPFSSPVLNDEEKVKKEELIEKEIKTKIISDTKNQTVSEPHILDGKCVCLQYYSGDSCQTLVCANGGKIMAKIGNGKKVCECPFPQITGNFCEFIKCANGGNPLRNEAKCECNSRWYDGRFCENYALTGMAMFALPIALMIIIIIVCVACQLDLCGRRRNVSVHGGNRRNRRARGTELTSTTSSYPINQRNYPVTAVVLSPERDRWATENFLQECRQQRMTHDELARRRRQIRSVIVPNEFAEPSETSKPLEPPPSYEAALENGLPSAPLPMSFNPNAQPPPPPAYNTLDPNTRLTNNR</sequence>